<dbReference type="InterPro" id="IPR005747">
    <property type="entry name" value="MutS2"/>
</dbReference>
<keyword evidence="10" id="KW-1185">Reference proteome</keyword>
<dbReference type="SUPFAM" id="SSF48334">
    <property type="entry name" value="DNA repair protein MutS, domain III"/>
    <property type="match status" value="1"/>
</dbReference>
<evidence type="ECO:0000256" key="5">
    <source>
        <dbReference type="ARBA" id="ARBA00022840"/>
    </source>
</evidence>
<evidence type="ECO:0000313" key="9">
    <source>
        <dbReference type="EMBL" id="QCP36633.1"/>
    </source>
</evidence>
<dbReference type="InterPro" id="IPR045076">
    <property type="entry name" value="MutS"/>
</dbReference>
<dbReference type="KEGG" id="arf:AR1Y2_3179"/>
<keyword evidence="5" id="KW-0067">ATP-binding</keyword>
<evidence type="ECO:0000256" key="7">
    <source>
        <dbReference type="ARBA" id="ARBA00023125"/>
    </source>
</evidence>
<dbReference type="Pfam" id="PF00488">
    <property type="entry name" value="MutS_V"/>
    <property type="match status" value="1"/>
</dbReference>
<dbReference type="Gene3D" id="3.40.50.300">
    <property type="entry name" value="P-loop containing nucleotide triphosphate hydrolases"/>
    <property type="match status" value="1"/>
</dbReference>
<keyword evidence="4" id="KW-0378">Hydrolase</keyword>
<dbReference type="OrthoDB" id="9808166at2"/>
<dbReference type="PANTHER" id="PTHR48466:SF2">
    <property type="entry name" value="OS10G0509000 PROTEIN"/>
    <property type="match status" value="1"/>
</dbReference>
<dbReference type="NCBIfam" id="TIGR01069">
    <property type="entry name" value="mutS2"/>
    <property type="match status" value="1"/>
</dbReference>
<dbReference type="GO" id="GO:0045910">
    <property type="term" value="P:negative regulation of DNA recombination"/>
    <property type="evidence" value="ECO:0007669"/>
    <property type="project" value="InterPro"/>
</dbReference>
<dbReference type="EMBL" id="CP040058">
    <property type="protein sequence ID" value="QCP36633.1"/>
    <property type="molecule type" value="Genomic_DNA"/>
</dbReference>
<keyword evidence="2" id="KW-0699">rRNA-binding</keyword>
<dbReference type="PIRSF" id="PIRSF005814">
    <property type="entry name" value="MutS_YshD"/>
    <property type="match status" value="1"/>
</dbReference>
<gene>
    <name evidence="9" type="ORF">AR1Y2_3179</name>
</gene>
<evidence type="ECO:0000259" key="8">
    <source>
        <dbReference type="PROSITE" id="PS00486"/>
    </source>
</evidence>
<keyword evidence="1" id="KW-0540">Nuclease</keyword>
<organism evidence="9 10">
    <name type="scientific">Anaerostipes rhamnosivorans</name>
    <dbReference type="NCBI Taxonomy" id="1229621"/>
    <lineage>
        <taxon>Bacteria</taxon>
        <taxon>Bacillati</taxon>
        <taxon>Bacillota</taxon>
        <taxon>Clostridia</taxon>
        <taxon>Lachnospirales</taxon>
        <taxon>Lachnospiraceae</taxon>
        <taxon>Anaerostipes</taxon>
    </lineage>
</organism>
<dbReference type="GO" id="GO:0006298">
    <property type="term" value="P:mismatch repair"/>
    <property type="evidence" value="ECO:0007669"/>
    <property type="project" value="InterPro"/>
</dbReference>
<dbReference type="InterPro" id="IPR007696">
    <property type="entry name" value="DNA_mismatch_repair_MutS_core"/>
</dbReference>
<dbReference type="SMART" id="SM00533">
    <property type="entry name" value="MUTSd"/>
    <property type="match status" value="1"/>
</dbReference>
<dbReference type="Proteomes" id="UP000298653">
    <property type="component" value="Chromosome"/>
</dbReference>
<dbReference type="GO" id="GO:0140664">
    <property type="term" value="F:ATP-dependent DNA damage sensor activity"/>
    <property type="evidence" value="ECO:0007669"/>
    <property type="project" value="InterPro"/>
</dbReference>
<name>A0A4P8IKN8_9FIRM</name>
<dbReference type="SMART" id="SM00534">
    <property type="entry name" value="MUTSac"/>
    <property type="match status" value="1"/>
</dbReference>
<keyword evidence="3" id="KW-0547">Nucleotide-binding</keyword>
<dbReference type="GO" id="GO:0005524">
    <property type="term" value="F:ATP binding"/>
    <property type="evidence" value="ECO:0007669"/>
    <property type="project" value="UniProtKB-KW"/>
</dbReference>
<dbReference type="InterPro" id="IPR027417">
    <property type="entry name" value="P-loop_NTPase"/>
</dbReference>
<dbReference type="InterPro" id="IPR036187">
    <property type="entry name" value="DNA_mismatch_repair_MutS_sf"/>
</dbReference>
<dbReference type="GO" id="GO:0016887">
    <property type="term" value="F:ATP hydrolysis activity"/>
    <property type="evidence" value="ECO:0007669"/>
    <property type="project" value="InterPro"/>
</dbReference>
<evidence type="ECO:0000256" key="1">
    <source>
        <dbReference type="ARBA" id="ARBA00022722"/>
    </source>
</evidence>
<evidence type="ECO:0000256" key="3">
    <source>
        <dbReference type="ARBA" id="ARBA00022741"/>
    </source>
</evidence>
<dbReference type="RefSeq" id="WP_137329833.1">
    <property type="nucleotide sequence ID" value="NZ_CP040058.1"/>
</dbReference>
<sequence length="639" mass="72084">MKNKSLTTLGYHQILEQLKDYAFSAGAKERIGRMLPLLSELKLRKHINDTSQARGMVETYGTPPLPAMDHMEEYIKKAAAGALLLPEELEELCMFLNSVARLKIYLKKGEAEQISLAFYNQNLESLDDLKEEIRQCIRNGRVDDYASPYLKDIRKQMLLLSEKIGEKAEKALRANKTYLSDAFVVKRNGRYCIPVRKKCRNMVLGSAVDQSSTGATIFVEPASVAGLREELELYQIEEDSEERRILYSLTSLAAQNEEALKEDIRVIEKLDFIFAKGRLSLEMNAVEPEINTEHYIRLKKARHPMLSGETCVPLDFEIGRENRGVIITGPNTGGKTVAIKTVALMSAMACSGLHVPCECAELCMQNEILCDIGDGQNISDNLSTFSAHIKNVLEILKRIQKDSLVILDELGSGTDPAEGMGIAVAILEELRNSGALFLVTTHYPEVKEYADRYPEVVNARMEFDRETLKPLYRLTVGEAGESCALYIAKRLGFPGRMLCEAAREAYGEECENVLGTLQLSDREEEIRREKSPSIQKIQPKKEKREKGRKFVTGDSVTVLPDGQIGIVVKPSDENGQVLVQIKKEKKLYSHKRLKLKVAASKLYPEEYDFSIIFDSVENRKARHKMGKRYRDDLVIKSEE</sequence>
<feature type="domain" description="DNA mismatch repair proteins mutS family" evidence="8">
    <location>
        <begin position="403"/>
        <end position="419"/>
    </location>
</feature>
<accession>A0A4P8IKN8</accession>
<dbReference type="InterPro" id="IPR000432">
    <property type="entry name" value="DNA_mismatch_repair_MutS_C"/>
</dbReference>
<keyword evidence="6" id="KW-0694">RNA-binding</keyword>
<keyword evidence="7" id="KW-0238">DNA-binding</keyword>
<evidence type="ECO:0000256" key="6">
    <source>
        <dbReference type="ARBA" id="ARBA00022884"/>
    </source>
</evidence>
<evidence type="ECO:0000256" key="2">
    <source>
        <dbReference type="ARBA" id="ARBA00022730"/>
    </source>
</evidence>
<evidence type="ECO:0000256" key="4">
    <source>
        <dbReference type="ARBA" id="ARBA00022801"/>
    </source>
</evidence>
<protein>
    <submittedName>
        <fullName evidence="9">Clostridial MutS2-related protein</fullName>
    </submittedName>
</protein>
<dbReference type="GO" id="GO:0004519">
    <property type="term" value="F:endonuclease activity"/>
    <property type="evidence" value="ECO:0007669"/>
    <property type="project" value="UniProtKB-KW"/>
</dbReference>
<dbReference type="PANTHER" id="PTHR48466">
    <property type="entry name" value="OS10G0509000 PROTEIN-RELATED"/>
    <property type="match status" value="1"/>
</dbReference>
<dbReference type="SUPFAM" id="SSF52540">
    <property type="entry name" value="P-loop containing nucleoside triphosphate hydrolases"/>
    <property type="match status" value="1"/>
</dbReference>
<reference evidence="9 10" key="1">
    <citation type="submission" date="2019-05" db="EMBL/GenBank/DDBJ databases">
        <title>Complete genome sequencing of Anaerostipes rhamnosivorans.</title>
        <authorList>
            <person name="Bui T.P.N."/>
            <person name="de Vos W.M."/>
        </authorList>
    </citation>
    <scope>NUCLEOTIDE SEQUENCE [LARGE SCALE GENOMIC DNA]</scope>
    <source>
        <strain evidence="9 10">1y2</strain>
    </source>
</reference>
<proteinExistence type="predicted"/>
<evidence type="ECO:0000313" key="10">
    <source>
        <dbReference type="Proteomes" id="UP000298653"/>
    </source>
</evidence>
<dbReference type="GO" id="GO:0019843">
    <property type="term" value="F:rRNA binding"/>
    <property type="evidence" value="ECO:0007669"/>
    <property type="project" value="UniProtKB-KW"/>
</dbReference>
<dbReference type="AlphaFoldDB" id="A0A4P8IKN8"/>
<dbReference type="FunFam" id="3.40.50.300:FF:000830">
    <property type="entry name" value="Endonuclease MutS2"/>
    <property type="match status" value="1"/>
</dbReference>
<dbReference type="PROSITE" id="PS00486">
    <property type="entry name" value="DNA_MISMATCH_REPAIR_2"/>
    <property type="match status" value="1"/>
</dbReference>
<dbReference type="GO" id="GO:0030983">
    <property type="term" value="F:mismatched DNA binding"/>
    <property type="evidence" value="ECO:0007669"/>
    <property type="project" value="InterPro"/>
</dbReference>